<dbReference type="EMBL" id="CP036271">
    <property type="protein sequence ID" value="QDT55903.1"/>
    <property type="molecule type" value="Genomic_DNA"/>
</dbReference>
<dbReference type="Gene3D" id="2.30.30.1060">
    <property type="match status" value="1"/>
</dbReference>
<dbReference type="Pfam" id="PF11160">
    <property type="entry name" value="Hva1_TUDOR"/>
    <property type="match status" value="1"/>
</dbReference>
<name>A0A517SIE2_9PLAN</name>
<dbReference type="InParanoid" id="A0A517SIE2"/>
<dbReference type="InterPro" id="IPR021331">
    <property type="entry name" value="Hva1_TUDOR"/>
</dbReference>
<proteinExistence type="predicted"/>
<evidence type="ECO:0000313" key="3">
    <source>
        <dbReference type="Proteomes" id="UP000315700"/>
    </source>
</evidence>
<reference evidence="2 3" key="1">
    <citation type="submission" date="2019-02" db="EMBL/GenBank/DDBJ databases">
        <title>Deep-cultivation of Planctomycetes and their phenomic and genomic characterization uncovers novel biology.</title>
        <authorList>
            <person name="Wiegand S."/>
            <person name="Jogler M."/>
            <person name="Boedeker C."/>
            <person name="Pinto D."/>
            <person name="Vollmers J."/>
            <person name="Rivas-Marin E."/>
            <person name="Kohn T."/>
            <person name="Peeters S.H."/>
            <person name="Heuer A."/>
            <person name="Rast P."/>
            <person name="Oberbeckmann S."/>
            <person name="Bunk B."/>
            <person name="Jeske O."/>
            <person name="Meyerdierks A."/>
            <person name="Storesund J.E."/>
            <person name="Kallscheuer N."/>
            <person name="Luecker S."/>
            <person name="Lage O.M."/>
            <person name="Pohl T."/>
            <person name="Merkel B.J."/>
            <person name="Hornburger P."/>
            <person name="Mueller R.-W."/>
            <person name="Bruemmer F."/>
            <person name="Labrenz M."/>
            <person name="Spormann A.M."/>
            <person name="Op den Camp H."/>
            <person name="Overmann J."/>
            <person name="Amann R."/>
            <person name="Jetten M.S.M."/>
            <person name="Mascher T."/>
            <person name="Medema M.H."/>
            <person name="Devos D.P."/>
            <person name="Kaster A.-K."/>
            <person name="Ovreas L."/>
            <person name="Rohde M."/>
            <person name="Galperin M.Y."/>
            <person name="Jogler C."/>
        </authorList>
    </citation>
    <scope>NUCLEOTIDE SEQUENCE [LARGE SCALE GENOMIC DNA]</scope>
    <source>
        <strain evidence="2 3">Pan44</strain>
    </source>
</reference>
<gene>
    <name evidence="2" type="ORF">Pan44_39510</name>
</gene>
<sequence length="73" mass="8244">MARKNVKRFKVGDHVRWNSEAGYVSGTIIVIHTTDFDYKGHVHHASEDDPQYEIKSDKTDHIAAHRGGVLDDA</sequence>
<protein>
    <recommendedName>
        <fullName evidence="1">Hypervirulence associated protein TUDOR domain-containing protein</fullName>
    </recommendedName>
</protein>
<evidence type="ECO:0000259" key="1">
    <source>
        <dbReference type="Pfam" id="PF11160"/>
    </source>
</evidence>
<dbReference type="RefSeq" id="WP_145032417.1">
    <property type="nucleotide sequence ID" value="NZ_CP036271.1"/>
</dbReference>
<organism evidence="2 3">
    <name type="scientific">Caulifigura coniformis</name>
    <dbReference type="NCBI Taxonomy" id="2527983"/>
    <lineage>
        <taxon>Bacteria</taxon>
        <taxon>Pseudomonadati</taxon>
        <taxon>Planctomycetota</taxon>
        <taxon>Planctomycetia</taxon>
        <taxon>Planctomycetales</taxon>
        <taxon>Planctomycetaceae</taxon>
        <taxon>Caulifigura</taxon>
    </lineage>
</organism>
<feature type="domain" description="Hypervirulence associated protein TUDOR" evidence="1">
    <location>
        <begin position="12"/>
        <end position="68"/>
    </location>
</feature>
<dbReference type="Proteomes" id="UP000315700">
    <property type="component" value="Chromosome"/>
</dbReference>
<dbReference type="AlphaFoldDB" id="A0A517SIE2"/>
<keyword evidence="3" id="KW-1185">Reference proteome</keyword>
<evidence type="ECO:0000313" key="2">
    <source>
        <dbReference type="EMBL" id="QDT55903.1"/>
    </source>
</evidence>
<dbReference type="KEGG" id="ccos:Pan44_39510"/>
<accession>A0A517SIE2</accession>
<dbReference type="OrthoDB" id="71751at2"/>